<dbReference type="Proteomes" id="UP000532121">
    <property type="component" value="Unassembled WGS sequence"/>
</dbReference>
<dbReference type="RefSeq" id="WP_003088611.1">
    <property type="nucleotide sequence ID" value="NZ_CP043405.1"/>
</dbReference>
<organism evidence="2 3">
    <name type="scientific">Streptococcus ratti</name>
    <dbReference type="NCBI Taxonomy" id="1341"/>
    <lineage>
        <taxon>Bacteria</taxon>
        <taxon>Bacillati</taxon>
        <taxon>Bacillota</taxon>
        <taxon>Bacilli</taxon>
        <taxon>Lactobacillales</taxon>
        <taxon>Streptococcaceae</taxon>
        <taxon>Streptococcus</taxon>
    </lineage>
</organism>
<dbReference type="EMBL" id="JABASA010000023">
    <property type="protein sequence ID" value="NMD49816.1"/>
    <property type="molecule type" value="Genomic_DNA"/>
</dbReference>
<sequence length="51" mass="6083">MKKFKNEYLYFIAALITLMASLTSNHQRVFWFIMACFWFILGMAGTTNKRK</sequence>
<protein>
    <submittedName>
        <fullName evidence="2">Uncharacterized protein</fullName>
    </submittedName>
</protein>
<keyword evidence="1" id="KW-1133">Transmembrane helix</keyword>
<feature type="transmembrane region" description="Helical" evidence="1">
    <location>
        <begin position="7"/>
        <end position="23"/>
    </location>
</feature>
<name>A0A7X9LEP5_STRRT</name>
<dbReference type="AlphaFoldDB" id="A0A7X9LEP5"/>
<evidence type="ECO:0000313" key="2">
    <source>
        <dbReference type="EMBL" id="NMD49816.1"/>
    </source>
</evidence>
<feature type="transmembrane region" description="Helical" evidence="1">
    <location>
        <begin position="29"/>
        <end position="47"/>
    </location>
</feature>
<accession>A0A7X9LEP5</accession>
<evidence type="ECO:0000256" key="1">
    <source>
        <dbReference type="SAM" id="Phobius"/>
    </source>
</evidence>
<gene>
    <name evidence="2" type="ORF">HHO37_09110</name>
</gene>
<reference evidence="2 3" key="1">
    <citation type="submission" date="2020-04" db="EMBL/GenBank/DDBJ databases">
        <title>MicrobeNet Type strains.</title>
        <authorList>
            <person name="Nicholson A.C."/>
        </authorList>
    </citation>
    <scope>NUCLEOTIDE SEQUENCE [LARGE SCALE GENOMIC DNA]</scope>
    <source>
        <strain evidence="2 3">DSM 22768</strain>
    </source>
</reference>
<keyword evidence="1" id="KW-0812">Transmembrane</keyword>
<proteinExistence type="predicted"/>
<keyword evidence="1" id="KW-0472">Membrane</keyword>
<evidence type="ECO:0000313" key="3">
    <source>
        <dbReference type="Proteomes" id="UP000532121"/>
    </source>
</evidence>
<comment type="caution">
    <text evidence="2">The sequence shown here is derived from an EMBL/GenBank/DDBJ whole genome shotgun (WGS) entry which is preliminary data.</text>
</comment>